<organism evidence="2 3">
    <name type="scientific">Gossypium hirsutum</name>
    <name type="common">Upland cotton</name>
    <name type="synonym">Gossypium mexicanum</name>
    <dbReference type="NCBI Taxonomy" id="3635"/>
    <lineage>
        <taxon>Eukaryota</taxon>
        <taxon>Viridiplantae</taxon>
        <taxon>Streptophyta</taxon>
        <taxon>Embryophyta</taxon>
        <taxon>Tracheophyta</taxon>
        <taxon>Spermatophyta</taxon>
        <taxon>Magnoliopsida</taxon>
        <taxon>eudicotyledons</taxon>
        <taxon>Gunneridae</taxon>
        <taxon>Pentapetalae</taxon>
        <taxon>rosids</taxon>
        <taxon>malvids</taxon>
        <taxon>Malvales</taxon>
        <taxon>Malvaceae</taxon>
        <taxon>Malvoideae</taxon>
        <taxon>Gossypium</taxon>
    </lineage>
</organism>
<protein>
    <recommendedName>
        <fullName evidence="4">Gag/pol protein</fullName>
    </recommendedName>
</protein>
<proteinExistence type="predicted"/>
<evidence type="ECO:0000256" key="1">
    <source>
        <dbReference type="SAM" id="MobiDB-lite"/>
    </source>
</evidence>
<evidence type="ECO:0000313" key="3">
    <source>
        <dbReference type="RefSeq" id="XP_016676540.1"/>
    </source>
</evidence>
<feature type="region of interest" description="Disordered" evidence="1">
    <location>
        <begin position="33"/>
        <end position="66"/>
    </location>
</feature>
<dbReference type="KEGG" id="ghi:107895835"/>
<feature type="compositionally biased region" description="Basic residues" evidence="1">
    <location>
        <begin position="36"/>
        <end position="46"/>
    </location>
</feature>
<gene>
    <name evidence="3" type="primary">LOC107895835</name>
</gene>
<dbReference type="GeneID" id="107895835"/>
<reference evidence="3" key="2">
    <citation type="submission" date="2025-08" db="UniProtKB">
        <authorList>
            <consortium name="RefSeq"/>
        </authorList>
    </citation>
    <scope>IDENTIFICATION</scope>
</reference>
<name>A0A1U8IEC0_GOSHI</name>
<reference evidence="2" key="1">
    <citation type="journal article" date="2020" name="Nat. Genet.">
        <title>Genomic diversifications of five Gossypium allopolyploid species and their impact on cotton improvement.</title>
        <authorList>
            <person name="Chen Z.J."/>
            <person name="Sreedasyam A."/>
            <person name="Ando A."/>
            <person name="Song Q."/>
            <person name="De Santiago L.M."/>
            <person name="Hulse-Kemp A.M."/>
            <person name="Ding M."/>
            <person name="Ye W."/>
            <person name="Kirkbride R.C."/>
            <person name="Jenkins J."/>
            <person name="Plott C."/>
            <person name="Lovell J."/>
            <person name="Lin Y.M."/>
            <person name="Vaughn R."/>
            <person name="Liu B."/>
            <person name="Simpson S."/>
            <person name="Scheffler B.E."/>
            <person name="Wen L."/>
            <person name="Saski C.A."/>
            <person name="Grover C.E."/>
            <person name="Hu G."/>
            <person name="Conover J.L."/>
            <person name="Carlson J.W."/>
            <person name="Shu S."/>
            <person name="Boston L.B."/>
            <person name="Williams M."/>
            <person name="Peterson D.G."/>
            <person name="McGee K."/>
            <person name="Jones D.C."/>
            <person name="Wendel J.F."/>
            <person name="Stelly D.M."/>
            <person name="Grimwood J."/>
            <person name="Schmutz J."/>
        </authorList>
    </citation>
    <scope>NUCLEOTIDE SEQUENCE [LARGE SCALE GENOMIC DNA]</scope>
    <source>
        <strain evidence="2">cv. TM-1</strain>
    </source>
</reference>
<sequence>MNEINNSLPQLLSMLQTAESNMKNVGPKPILMVRKDKGKGKLNAKAKPKDNGKAKPNKGNTALKPKGGIAKEGKYFHCGKTIHWKRNYPAYLKEVKKSKESGASTSGSYVIDINLSASNSWALDTDCFSHICTSIRGLQRSRNLTKGDVDM</sequence>
<dbReference type="RefSeq" id="XP_016676540.1">
    <property type="nucleotide sequence ID" value="XM_016821051.1"/>
</dbReference>
<dbReference type="PaxDb" id="3635-A0A1U8IEC0"/>
<keyword evidence="2" id="KW-1185">Reference proteome</keyword>
<dbReference type="AlphaFoldDB" id="A0A1U8IEC0"/>
<evidence type="ECO:0000313" key="2">
    <source>
        <dbReference type="Proteomes" id="UP000818029"/>
    </source>
</evidence>
<dbReference type="Proteomes" id="UP000818029">
    <property type="component" value="Chromosome A06"/>
</dbReference>
<accession>A0A1U8IEC0</accession>
<evidence type="ECO:0008006" key="4">
    <source>
        <dbReference type="Google" id="ProtNLM"/>
    </source>
</evidence>